<proteinExistence type="predicted"/>
<dbReference type="EMBL" id="CP030750">
    <property type="protein sequence ID" value="AXA23124.1"/>
    <property type="molecule type" value="Genomic_DNA"/>
</dbReference>
<dbReference type="AlphaFoldDB" id="A0AAD0L6A1"/>
<dbReference type="Proteomes" id="UP000251617">
    <property type="component" value="Chromosome"/>
</dbReference>
<name>A0AAD0L6A1_PSEPU</name>
<dbReference type="Pfam" id="PF11275">
    <property type="entry name" value="DUF3077"/>
    <property type="match status" value="1"/>
</dbReference>
<dbReference type="InterPro" id="IPR021427">
    <property type="entry name" value="DUF3077"/>
</dbReference>
<accession>A0AAD0L6A1</accession>
<protein>
    <submittedName>
        <fullName evidence="1">DUF3077 domain-containing protein</fullName>
    </submittedName>
</protein>
<evidence type="ECO:0000313" key="2">
    <source>
        <dbReference type="Proteomes" id="UP000251617"/>
    </source>
</evidence>
<reference evidence="1 2" key="1">
    <citation type="submission" date="2018-06" db="EMBL/GenBank/DDBJ databases">
        <title>The genome of Pseudomonas putida NX-1, a lignin degrader.</title>
        <authorList>
            <person name="Xu Z."/>
        </authorList>
    </citation>
    <scope>NUCLEOTIDE SEQUENCE [LARGE SCALE GENOMIC DNA]</scope>
    <source>
        <strain evidence="1 2">NX-1</strain>
    </source>
</reference>
<dbReference type="RefSeq" id="WP_082421015.1">
    <property type="nucleotide sequence ID" value="NZ_CP030750.1"/>
</dbReference>
<organism evidence="1 2">
    <name type="scientific">Pseudomonas putida</name>
    <name type="common">Arthrobacter siderocapsulatus</name>
    <dbReference type="NCBI Taxonomy" id="303"/>
    <lineage>
        <taxon>Bacteria</taxon>
        <taxon>Pseudomonadati</taxon>
        <taxon>Pseudomonadota</taxon>
        <taxon>Gammaproteobacteria</taxon>
        <taxon>Pseudomonadales</taxon>
        <taxon>Pseudomonadaceae</taxon>
        <taxon>Pseudomonas</taxon>
    </lineage>
</organism>
<evidence type="ECO:0000313" key="1">
    <source>
        <dbReference type="EMBL" id="AXA23124.1"/>
    </source>
</evidence>
<sequence>MKKIVPDPPLLTAGLETFNESGNPPVDMFRILPGIPAEHAYDEVMNLLACIRHLLHEGLMEQDARLLTAADYLSAFAKALMTDVERGRLH</sequence>
<gene>
    <name evidence="1" type="ORF">C1S65_02920</name>
</gene>